<keyword evidence="13" id="KW-1185">Reference proteome</keyword>
<feature type="transmembrane region" description="Helical" evidence="9">
    <location>
        <begin position="191"/>
        <end position="210"/>
    </location>
</feature>
<feature type="transmembrane region" description="Helical" evidence="9">
    <location>
        <begin position="31"/>
        <end position="50"/>
    </location>
</feature>
<keyword evidence="3 9" id="KW-0813">Transport</keyword>
<dbReference type="GO" id="GO:0006865">
    <property type="term" value="P:amino acid transport"/>
    <property type="evidence" value="ECO:0007669"/>
    <property type="project" value="UniProtKB-KW"/>
</dbReference>
<dbReference type="AlphaFoldDB" id="A0A934QKQ9"/>
<dbReference type="Gene3D" id="1.10.3720.10">
    <property type="entry name" value="MetI-like"/>
    <property type="match status" value="1"/>
</dbReference>
<reference evidence="12" key="1">
    <citation type="submission" date="2017-08" db="EMBL/GenBank/DDBJ databases">
        <authorList>
            <person name="Imhoff J.F."/>
            <person name="Rahn T."/>
            <person name="Kuenzel S."/>
            <person name="Neulinger S.C."/>
        </authorList>
    </citation>
    <scope>NUCLEOTIDE SEQUENCE</scope>
    <source>
        <strain evidence="12">DSM 9154</strain>
    </source>
</reference>
<keyword evidence="4" id="KW-1003">Cell membrane</keyword>
<comment type="caution">
    <text evidence="12">The sequence shown here is derived from an EMBL/GenBank/DDBJ whole genome shotgun (WGS) entry which is preliminary data.</text>
</comment>
<dbReference type="PROSITE" id="PS50928">
    <property type="entry name" value="ABC_TM1"/>
    <property type="match status" value="1"/>
</dbReference>
<evidence type="ECO:0000256" key="1">
    <source>
        <dbReference type="ARBA" id="ARBA00004429"/>
    </source>
</evidence>
<keyword evidence="7 9" id="KW-1133">Transmembrane helix</keyword>
<sequence length="402" mass="43631">MTDQADRRAGAQSQASPQATPVWRDPRTRAIIWQVLVLGGVIALGVYLVHNTLANLEARSIRTGFGFMDHEAGFAIGESPLVDYTAADSYGKAFVVGLLNTLRVSLIGIVLATIIGVIMGVARLSSNWLVAKLASVYVEVMRNIPVLLQLFFWYGAISYLLPAVRQALQLMPGVFLSKSGLRFAVPVADPVHPWMGLAFLAAIGGCVLYYRWSKRRQAQTGVEPRLGLPLAGFLIGLPALVWLIGGAPTAMDVPELTTFRYQGGTSVSPEFLALLLGLTFYTAGFLAEIVRAGILAVPHGQTEAASALGLRRRQVLRLVLLPQALRIIVPPTTNQYLNLTKNSSLAVAIGYPDLVSVANTSLNQTGQAIECISIMMACYLTISLTISFFMNWYNKRIALVER</sequence>
<dbReference type="InterPro" id="IPR043429">
    <property type="entry name" value="ArtM/GltK/GlnP/TcyL/YhdX-like"/>
</dbReference>
<feature type="region of interest" description="Disordered" evidence="10">
    <location>
        <begin position="1"/>
        <end position="21"/>
    </location>
</feature>
<dbReference type="InterPro" id="IPR000515">
    <property type="entry name" value="MetI-like"/>
</dbReference>
<evidence type="ECO:0000256" key="10">
    <source>
        <dbReference type="SAM" id="MobiDB-lite"/>
    </source>
</evidence>
<dbReference type="PANTHER" id="PTHR30614">
    <property type="entry name" value="MEMBRANE COMPONENT OF AMINO ACID ABC TRANSPORTER"/>
    <property type="match status" value="1"/>
</dbReference>
<feature type="transmembrane region" description="Helical" evidence="9">
    <location>
        <begin position="230"/>
        <end position="251"/>
    </location>
</feature>
<comment type="subcellular location">
    <subcellularLocation>
        <location evidence="1">Cell inner membrane</location>
        <topology evidence="1">Multi-pass membrane protein</topology>
    </subcellularLocation>
    <subcellularLocation>
        <location evidence="9">Cell membrane</location>
        <topology evidence="9">Multi-pass membrane protein</topology>
    </subcellularLocation>
</comment>
<dbReference type="GO" id="GO:0043190">
    <property type="term" value="C:ATP-binding cassette (ABC) transporter complex"/>
    <property type="evidence" value="ECO:0007669"/>
    <property type="project" value="InterPro"/>
</dbReference>
<keyword evidence="8 9" id="KW-0472">Membrane</keyword>
<feature type="transmembrane region" description="Helical" evidence="9">
    <location>
        <begin position="271"/>
        <end position="294"/>
    </location>
</feature>
<dbReference type="GO" id="GO:0022857">
    <property type="term" value="F:transmembrane transporter activity"/>
    <property type="evidence" value="ECO:0007669"/>
    <property type="project" value="InterPro"/>
</dbReference>
<evidence type="ECO:0000313" key="12">
    <source>
        <dbReference type="EMBL" id="MBK1698688.1"/>
    </source>
</evidence>
<feature type="transmembrane region" description="Helical" evidence="9">
    <location>
        <begin position="143"/>
        <end position="161"/>
    </location>
</feature>
<dbReference type="NCBIfam" id="TIGR01726">
    <property type="entry name" value="HEQRo_perm_3TM"/>
    <property type="match status" value="1"/>
</dbReference>
<evidence type="ECO:0000256" key="3">
    <source>
        <dbReference type="ARBA" id="ARBA00022448"/>
    </source>
</evidence>
<evidence type="ECO:0000256" key="6">
    <source>
        <dbReference type="ARBA" id="ARBA00022970"/>
    </source>
</evidence>
<dbReference type="Pfam" id="PF00528">
    <property type="entry name" value="BPD_transp_1"/>
    <property type="match status" value="1"/>
</dbReference>
<proteinExistence type="inferred from homology"/>
<keyword evidence="5 9" id="KW-0812">Transmembrane</keyword>
<evidence type="ECO:0000313" key="13">
    <source>
        <dbReference type="Proteomes" id="UP000778970"/>
    </source>
</evidence>
<protein>
    <submittedName>
        <fullName evidence="12">Amino acid ABC transporter permease</fullName>
    </submittedName>
</protein>
<name>A0A934QKQ9_9PROT</name>
<keyword evidence="6" id="KW-0029">Amino-acid transport</keyword>
<evidence type="ECO:0000259" key="11">
    <source>
        <dbReference type="PROSITE" id="PS50928"/>
    </source>
</evidence>
<organism evidence="12 13">
    <name type="scientific">Rhodovibrio salinarum</name>
    <dbReference type="NCBI Taxonomy" id="1087"/>
    <lineage>
        <taxon>Bacteria</taxon>
        <taxon>Pseudomonadati</taxon>
        <taxon>Pseudomonadota</taxon>
        <taxon>Alphaproteobacteria</taxon>
        <taxon>Rhodospirillales</taxon>
        <taxon>Rhodovibrionaceae</taxon>
        <taxon>Rhodovibrio</taxon>
    </lineage>
</organism>
<dbReference type="InterPro" id="IPR035906">
    <property type="entry name" value="MetI-like_sf"/>
</dbReference>
<feature type="transmembrane region" description="Helical" evidence="9">
    <location>
        <begin position="372"/>
        <end position="393"/>
    </location>
</feature>
<accession>A0A934QKQ9</accession>
<feature type="domain" description="ABC transmembrane type-1" evidence="11">
    <location>
        <begin position="98"/>
        <end position="390"/>
    </location>
</feature>
<dbReference type="PANTHER" id="PTHR30614:SF37">
    <property type="entry name" value="AMINO-ACID ABC TRANSPORTER PERMEASE PROTEIN YHDX-RELATED"/>
    <property type="match status" value="1"/>
</dbReference>
<evidence type="ECO:0000256" key="7">
    <source>
        <dbReference type="ARBA" id="ARBA00022989"/>
    </source>
</evidence>
<evidence type="ECO:0000256" key="5">
    <source>
        <dbReference type="ARBA" id="ARBA00022692"/>
    </source>
</evidence>
<dbReference type="RefSeq" id="WP_037256043.1">
    <property type="nucleotide sequence ID" value="NZ_NRRE01000029.1"/>
</dbReference>
<evidence type="ECO:0000256" key="9">
    <source>
        <dbReference type="RuleBase" id="RU363032"/>
    </source>
</evidence>
<evidence type="ECO:0000256" key="2">
    <source>
        <dbReference type="ARBA" id="ARBA00010072"/>
    </source>
</evidence>
<dbReference type="InterPro" id="IPR010065">
    <property type="entry name" value="AA_ABC_transptr_permease_3TM"/>
</dbReference>
<feature type="transmembrane region" description="Helical" evidence="9">
    <location>
        <begin position="102"/>
        <end position="122"/>
    </location>
</feature>
<dbReference type="EMBL" id="NRRE01000029">
    <property type="protein sequence ID" value="MBK1698688.1"/>
    <property type="molecule type" value="Genomic_DNA"/>
</dbReference>
<dbReference type="SUPFAM" id="SSF161098">
    <property type="entry name" value="MetI-like"/>
    <property type="match status" value="2"/>
</dbReference>
<gene>
    <name evidence="12" type="ORF">CKO21_15685</name>
</gene>
<dbReference type="Proteomes" id="UP000778970">
    <property type="component" value="Unassembled WGS sequence"/>
</dbReference>
<evidence type="ECO:0000256" key="8">
    <source>
        <dbReference type="ARBA" id="ARBA00023136"/>
    </source>
</evidence>
<reference evidence="12" key="2">
    <citation type="journal article" date="2020" name="Microorganisms">
        <title>Osmotic Adaptation and Compatible Solute Biosynthesis of Phototrophic Bacteria as Revealed from Genome Analyses.</title>
        <authorList>
            <person name="Imhoff J.F."/>
            <person name="Rahn T."/>
            <person name="Kunzel S."/>
            <person name="Keller A."/>
            <person name="Neulinger S.C."/>
        </authorList>
    </citation>
    <scope>NUCLEOTIDE SEQUENCE</scope>
    <source>
        <strain evidence="12">DSM 9154</strain>
    </source>
</reference>
<comment type="similarity">
    <text evidence="2">Belongs to the binding-protein-dependent transport system permease family. HisMQ subfamily.</text>
</comment>
<evidence type="ECO:0000256" key="4">
    <source>
        <dbReference type="ARBA" id="ARBA00022475"/>
    </source>
</evidence>
<dbReference type="CDD" id="cd06261">
    <property type="entry name" value="TM_PBP2"/>
    <property type="match status" value="1"/>
</dbReference>